<organism evidence="1 2">
    <name type="scientific">Acacia crassicarpa</name>
    <name type="common">northern wattle</name>
    <dbReference type="NCBI Taxonomy" id="499986"/>
    <lineage>
        <taxon>Eukaryota</taxon>
        <taxon>Viridiplantae</taxon>
        <taxon>Streptophyta</taxon>
        <taxon>Embryophyta</taxon>
        <taxon>Tracheophyta</taxon>
        <taxon>Spermatophyta</taxon>
        <taxon>Magnoliopsida</taxon>
        <taxon>eudicotyledons</taxon>
        <taxon>Gunneridae</taxon>
        <taxon>Pentapetalae</taxon>
        <taxon>rosids</taxon>
        <taxon>fabids</taxon>
        <taxon>Fabales</taxon>
        <taxon>Fabaceae</taxon>
        <taxon>Caesalpinioideae</taxon>
        <taxon>mimosoid clade</taxon>
        <taxon>Acacieae</taxon>
        <taxon>Acacia</taxon>
    </lineage>
</organism>
<comment type="caution">
    <text evidence="1">The sequence shown here is derived from an EMBL/GenBank/DDBJ whole genome shotgun (WGS) entry which is preliminary data.</text>
</comment>
<dbReference type="PANTHER" id="PTHR33265:SF10">
    <property type="entry name" value="OS01G0133200 PROTEIN"/>
    <property type="match status" value="1"/>
</dbReference>
<dbReference type="Proteomes" id="UP001293593">
    <property type="component" value="Unassembled WGS sequence"/>
</dbReference>
<dbReference type="EMBL" id="JAWXYG010000009">
    <property type="protein sequence ID" value="KAK4263823.1"/>
    <property type="molecule type" value="Genomic_DNA"/>
</dbReference>
<proteinExistence type="predicted"/>
<accession>A0AAE1J6H9</accession>
<dbReference type="AlphaFoldDB" id="A0AAE1J6H9"/>
<evidence type="ECO:0000313" key="1">
    <source>
        <dbReference type="EMBL" id="KAK4263823.1"/>
    </source>
</evidence>
<dbReference type="Pfam" id="PF05553">
    <property type="entry name" value="DUF761"/>
    <property type="match status" value="1"/>
</dbReference>
<protein>
    <recommendedName>
        <fullName evidence="3">Cotton fiber protein</fullName>
    </recommendedName>
</protein>
<dbReference type="InterPro" id="IPR008480">
    <property type="entry name" value="DUF761_pln"/>
</dbReference>
<gene>
    <name evidence="1" type="ORF">QN277_029189</name>
</gene>
<reference evidence="1" key="1">
    <citation type="submission" date="2023-10" db="EMBL/GenBank/DDBJ databases">
        <title>Chromosome-level genome of the transformable northern wattle, Acacia crassicarpa.</title>
        <authorList>
            <person name="Massaro I."/>
            <person name="Sinha N.R."/>
            <person name="Poethig S."/>
            <person name="Leichty A.R."/>
        </authorList>
    </citation>
    <scope>NUCLEOTIDE SEQUENCE</scope>
    <source>
        <strain evidence="1">Acra3RX</strain>
        <tissue evidence="1">Leaf</tissue>
    </source>
</reference>
<evidence type="ECO:0000313" key="2">
    <source>
        <dbReference type="Proteomes" id="UP001293593"/>
    </source>
</evidence>
<name>A0AAE1J6H9_9FABA</name>
<sequence length="168" mass="20019">MQRKKSLLFQKFSSLLRIPLFVHNIRKPTIPKILLLKRFKKRSEFKLLMHYNNGFHGEYQFSPSRTPLIQFRRKKDCVKNREFRDLCSLMFLVRCLGDFRAEVKGFNGGFVENQLEEALSVPAIGVGEEDLCEPFDSEDEDESVDQRAERFIERFYQEMMIQRQESIE</sequence>
<keyword evidence="2" id="KW-1185">Reference proteome</keyword>
<evidence type="ECO:0008006" key="3">
    <source>
        <dbReference type="Google" id="ProtNLM"/>
    </source>
</evidence>
<dbReference type="PANTHER" id="PTHR33265">
    <property type="entry name" value="AVR9/CF-9 RAPIDLY ELICITED PROTEIN-RELATED"/>
    <property type="match status" value="1"/>
</dbReference>